<dbReference type="EMBL" id="JACOPQ010000001">
    <property type="protein sequence ID" value="MBC5735425.1"/>
    <property type="molecule type" value="Genomic_DNA"/>
</dbReference>
<keyword evidence="13" id="KW-1185">Reference proteome</keyword>
<keyword evidence="4 6" id="KW-0560">Oxidoreductase</keyword>
<comment type="pathway">
    <text evidence="1">Amino-acid degradation; L-alanine degradation via dehydrogenase pathway; NH(3) and pyruvate from L-alanine: step 1/1.</text>
</comment>
<feature type="binding site" evidence="9">
    <location>
        <position position="198"/>
    </location>
    <ligand>
        <name>NAD(+)</name>
        <dbReference type="ChEBI" id="CHEBI:57540"/>
    </ligand>
</feature>
<dbReference type="GO" id="GO:0000166">
    <property type="term" value="F:nucleotide binding"/>
    <property type="evidence" value="ECO:0007669"/>
    <property type="project" value="UniProtKB-KW"/>
</dbReference>
<gene>
    <name evidence="12" type="primary">ald</name>
    <name evidence="12" type="ORF">H8S62_00185</name>
</gene>
<dbReference type="GO" id="GO:0000286">
    <property type="term" value="F:alanine dehydrogenase activity"/>
    <property type="evidence" value="ECO:0007669"/>
    <property type="project" value="UniProtKB-UniRule"/>
</dbReference>
<name>A0A8J6MBD3_9FIRM</name>
<evidence type="ECO:0000256" key="4">
    <source>
        <dbReference type="ARBA" id="ARBA00023002"/>
    </source>
</evidence>
<dbReference type="SMART" id="SM01002">
    <property type="entry name" value="AlaDh_PNT_C"/>
    <property type="match status" value="1"/>
</dbReference>
<protein>
    <recommendedName>
        <fullName evidence="3 6">Alanine dehydrogenase</fullName>
        <ecNumber evidence="3 6">1.4.1.1</ecNumber>
    </recommendedName>
</protein>
<evidence type="ECO:0000256" key="7">
    <source>
        <dbReference type="PIRSR" id="PIRSR000183-1"/>
    </source>
</evidence>
<dbReference type="FunFam" id="3.40.50.720:FF:000049">
    <property type="entry name" value="Alanine dehydrogenase"/>
    <property type="match status" value="1"/>
</dbReference>
<feature type="binding site" evidence="9">
    <location>
        <begin position="267"/>
        <end position="270"/>
    </location>
    <ligand>
        <name>NAD(+)</name>
        <dbReference type="ChEBI" id="CHEBI:57540"/>
    </ligand>
</feature>
<keyword evidence="5 6" id="KW-0520">NAD</keyword>
<dbReference type="GO" id="GO:0042853">
    <property type="term" value="P:L-alanine catabolic process"/>
    <property type="evidence" value="ECO:0007669"/>
    <property type="project" value="UniProtKB-UniPathway"/>
</dbReference>
<feature type="binding site" evidence="9">
    <location>
        <position position="134"/>
    </location>
    <ligand>
        <name>NAD(+)</name>
        <dbReference type="ChEBI" id="CHEBI:57540"/>
    </ligand>
</feature>
<feature type="binding site" evidence="8">
    <location>
        <position position="75"/>
    </location>
    <ligand>
        <name>substrate</name>
    </ligand>
</feature>
<dbReference type="SUPFAM" id="SSF52283">
    <property type="entry name" value="Formate/glycerate dehydrogenase catalytic domain-like"/>
    <property type="match status" value="1"/>
</dbReference>
<dbReference type="EC" id="1.4.1.1" evidence="3 6"/>
<dbReference type="GO" id="GO:0005886">
    <property type="term" value="C:plasma membrane"/>
    <property type="evidence" value="ECO:0007669"/>
    <property type="project" value="TreeGrafter"/>
</dbReference>
<feature type="domain" description="Alanine dehydrogenase/pyridine nucleotide transhydrogenase N-terminal" evidence="11">
    <location>
        <begin position="4"/>
        <end position="137"/>
    </location>
</feature>
<dbReference type="InterPro" id="IPR007886">
    <property type="entry name" value="AlaDH/PNT_N"/>
</dbReference>
<dbReference type="InterPro" id="IPR008143">
    <property type="entry name" value="Ala_DH/PNT_CS2"/>
</dbReference>
<dbReference type="Proteomes" id="UP000607645">
    <property type="component" value="Unassembled WGS sequence"/>
</dbReference>
<dbReference type="UniPathway" id="UPA00527">
    <property type="reaction ID" value="UER00585"/>
</dbReference>
<evidence type="ECO:0000259" key="11">
    <source>
        <dbReference type="SMART" id="SM01003"/>
    </source>
</evidence>
<feature type="binding site" evidence="9">
    <location>
        <position position="203"/>
    </location>
    <ligand>
        <name>NAD(+)</name>
        <dbReference type="ChEBI" id="CHEBI:57540"/>
    </ligand>
</feature>
<dbReference type="RefSeq" id="WP_155145465.1">
    <property type="nucleotide sequence ID" value="NZ_JACOPQ010000001.1"/>
</dbReference>
<feature type="domain" description="Alanine dehydrogenase/pyridine nucleotide transhydrogenase NAD(H)-binding" evidence="10">
    <location>
        <begin position="149"/>
        <end position="298"/>
    </location>
</feature>
<comment type="catalytic activity">
    <reaction evidence="6">
        <text>L-alanine + NAD(+) + H2O = pyruvate + NH4(+) + NADH + H(+)</text>
        <dbReference type="Rhea" id="RHEA:18405"/>
        <dbReference type="ChEBI" id="CHEBI:15361"/>
        <dbReference type="ChEBI" id="CHEBI:15377"/>
        <dbReference type="ChEBI" id="CHEBI:15378"/>
        <dbReference type="ChEBI" id="CHEBI:28938"/>
        <dbReference type="ChEBI" id="CHEBI:57540"/>
        <dbReference type="ChEBI" id="CHEBI:57945"/>
        <dbReference type="ChEBI" id="CHEBI:57972"/>
        <dbReference type="EC" id="1.4.1.1"/>
    </reaction>
</comment>
<comment type="caution">
    <text evidence="12">The sequence shown here is derived from an EMBL/GenBank/DDBJ whole genome shotgun (WGS) entry which is preliminary data.</text>
</comment>
<keyword evidence="9" id="KW-0547">Nucleotide-binding</keyword>
<dbReference type="SUPFAM" id="SSF51735">
    <property type="entry name" value="NAD(P)-binding Rossmann-fold domains"/>
    <property type="match status" value="1"/>
</dbReference>
<reference evidence="12" key="1">
    <citation type="submission" date="2020-08" db="EMBL/GenBank/DDBJ databases">
        <title>Genome public.</title>
        <authorList>
            <person name="Liu C."/>
            <person name="Sun Q."/>
        </authorList>
    </citation>
    <scope>NUCLEOTIDE SEQUENCE</scope>
    <source>
        <strain evidence="12">NSJ-52</strain>
    </source>
</reference>
<proteinExistence type="inferred from homology"/>
<dbReference type="Pfam" id="PF01262">
    <property type="entry name" value="AlaDh_PNT_C"/>
    <property type="match status" value="1"/>
</dbReference>
<evidence type="ECO:0000256" key="1">
    <source>
        <dbReference type="ARBA" id="ARBA00005206"/>
    </source>
</evidence>
<dbReference type="PIRSF" id="PIRSF000183">
    <property type="entry name" value="Alanine_dh"/>
    <property type="match status" value="1"/>
</dbReference>
<dbReference type="NCBIfam" id="TIGR00518">
    <property type="entry name" value="alaDH"/>
    <property type="match status" value="1"/>
</dbReference>
<evidence type="ECO:0000313" key="12">
    <source>
        <dbReference type="EMBL" id="MBC5735425.1"/>
    </source>
</evidence>
<dbReference type="InterPro" id="IPR008141">
    <property type="entry name" value="Ala_DH"/>
</dbReference>
<feature type="binding site" evidence="8">
    <location>
        <position position="15"/>
    </location>
    <ligand>
        <name>substrate</name>
    </ligand>
</feature>
<feature type="binding site" evidence="9">
    <location>
        <position position="220"/>
    </location>
    <ligand>
        <name>NAD(+)</name>
        <dbReference type="ChEBI" id="CHEBI:57540"/>
    </ligand>
</feature>
<dbReference type="AlphaFoldDB" id="A0A8J6MBD3"/>
<evidence type="ECO:0000256" key="8">
    <source>
        <dbReference type="PIRSR" id="PIRSR000183-2"/>
    </source>
</evidence>
<evidence type="ECO:0000259" key="10">
    <source>
        <dbReference type="SMART" id="SM01002"/>
    </source>
</evidence>
<dbReference type="Pfam" id="PF05222">
    <property type="entry name" value="AlaDh_PNT_N"/>
    <property type="match status" value="1"/>
</dbReference>
<feature type="active site" description="Proton donor/acceptor" evidence="7">
    <location>
        <position position="270"/>
    </location>
</feature>
<dbReference type="PANTHER" id="PTHR42795">
    <property type="entry name" value="ALANINE DEHYDROGENASE"/>
    <property type="match status" value="1"/>
</dbReference>
<sequence length="371" mass="39262">MIIGVPMECKPQEFRVSLTPSGVDLLVRAGHSVLVQSSAGLSSGLTDEEYAAAGAAITEDPAEVYRAADLVVKVKEPQPQEYSLLRSGQTLFTYLHLAPDKALTRAVLARKVIAIGYETVELPDGGLPLLAPMSEVAGRMAIQVGARLLEQTYGGMGVLLGGVPGVAPGHVMVLGAGNVGVNAIKMAVGLGAQVTVLDVSLERLTDIDDHYRGRVTTLVSTPYNIAAAVRQADLVVSTVHLTGALAPRLITEEMVKEMRPGSVIIDVAVDQGGSVETIDHVTTHENPTYVKHGVVHYAVSNMPGAVPRTSTYALTNATLPYIRAIADKGPEEAMRADPSLRRGLNAYLGKLTNQPVAETQGLKFTPSEELF</sequence>
<dbReference type="InterPro" id="IPR036291">
    <property type="entry name" value="NAD(P)-bd_dom_sf"/>
</dbReference>
<evidence type="ECO:0000256" key="6">
    <source>
        <dbReference type="PIRNR" id="PIRNR000183"/>
    </source>
</evidence>
<evidence type="ECO:0000313" key="13">
    <source>
        <dbReference type="Proteomes" id="UP000607645"/>
    </source>
</evidence>
<dbReference type="CDD" id="cd05305">
    <property type="entry name" value="L-AlaDH"/>
    <property type="match status" value="1"/>
</dbReference>
<accession>A0A8J6MBD3</accession>
<feature type="active site" description="Proton donor/acceptor" evidence="7">
    <location>
        <position position="96"/>
    </location>
</feature>
<dbReference type="InterPro" id="IPR007698">
    <property type="entry name" value="AlaDH/PNT_NAD(H)-bd"/>
</dbReference>
<evidence type="ECO:0000256" key="2">
    <source>
        <dbReference type="ARBA" id="ARBA00005689"/>
    </source>
</evidence>
<comment type="similarity">
    <text evidence="2 6">Belongs to the AlaDH/PNT family.</text>
</comment>
<organism evidence="12 13">
    <name type="scientific">Lawsonibacter faecis</name>
    <dbReference type="NCBI Taxonomy" id="2763052"/>
    <lineage>
        <taxon>Bacteria</taxon>
        <taxon>Bacillati</taxon>
        <taxon>Bacillota</taxon>
        <taxon>Clostridia</taxon>
        <taxon>Eubacteriales</taxon>
        <taxon>Oscillospiraceae</taxon>
        <taxon>Lawsonibacter</taxon>
    </lineage>
</organism>
<dbReference type="SMART" id="SM01003">
    <property type="entry name" value="AlaDh_PNT_N"/>
    <property type="match status" value="1"/>
</dbReference>
<evidence type="ECO:0000256" key="9">
    <source>
        <dbReference type="PIRSR" id="PIRSR000183-3"/>
    </source>
</evidence>
<dbReference type="Gene3D" id="3.40.50.720">
    <property type="entry name" value="NAD(P)-binding Rossmann-like Domain"/>
    <property type="match status" value="2"/>
</dbReference>
<evidence type="ECO:0000256" key="3">
    <source>
        <dbReference type="ARBA" id="ARBA00012897"/>
    </source>
</evidence>
<dbReference type="PANTHER" id="PTHR42795:SF1">
    <property type="entry name" value="ALANINE DEHYDROGENASE"/>
    <property type="match status" value="1"/>
</dbReference>
<dbReference type="PROSITE" id="PS00837">
    <property type="entry name" value="ALADH_PNT_2"/>
    <property type="match status" value="1"/>
</dbReference>
<feature type="binding site" evidence="9">
    <location>
        <begin position="299"/>
        <end position="302"/>
    </location>
    <ligand>
        <name>NAD(+)</name>
        <dbReference type="ChEBI" id="CHEBI:57540"/>
    </ligand>
</feature>
<evidence type="ECO:0000256" key="5">
    <source>
        <dbReference type="ARBA" id="ARBA00023027"/>
    </source>
</evidence>